<organism evidence="2 3">
    <name type="scientific">Nepenthes gracilis</name>
    <name type="common">Slender pitcher plant</name>
    <dbReference type="NCBI Taxonomy" id="150966"/>
    <lineage>
        <taxon>Eukaryota</taxon>
        <taxon>Viridiplantae</taxon>
        <taxon>Streptophyta</taxon>
        <taxon>Embryophyta</taxon>
        <taxon>Tracheophyta</taxon>
        <taxon>Spermatophyta</taxon>
        <taxon>Magnoliopsida</taxon>
        <taxon>eudicotyledons</taxon>
        <taxon>Gunneridae</taxon>
        <taxon>Pentapetalae</taxon>
        <taxon>Caryophyllales</taxon>
        <taxon>Nepenthaceae</taxon>
        <taxon>Nepenthes</taxon>
    </lineage>
</organism>
<protein>
    <submittedName>
        <fullName evidence="2">Uncharacterized protein</fullName>
    </submittedName>
</protein>
<reference evidence="2" key="1">
    <citation type="submission" date="2023-05" db="EMBL/GenBank/DDBJ databases">
        <title>Nepenthes gracilis genome sequencing.</title>
        <authorList>
            <person name="Fukushima K."/>
        </authorList>
    </citation>
    <scope>NUCLEOTIDE SEQUENCE</scope>
    <source>
        <strain evidence="2">SING2019-196</strain>
    </source>
</reference>
<accession>A0AAD3XMJ4</accession>
<feature type="region of interest" description="Disordered" evidence="1">
    <location>
        <begin position="1"/>
        <end position="21"/>
    </location>
</feature>
<evidence type="ECO:0000313" key="2">
    <source>
        <dbReference type="EMBL" id="GMH09781.1"/>
    </source>
</evidence>
<proteinExistence type="predicted"/>
<dbReference type="AlphaFoldDB" id="A0AAD3XMJ4"/>
<dbReference type="Proteomes" id="UP001279734">
    <property type="component" value="Unassembled WGS sequence"/>
</dbReference>
<sequence>MAGIDRCSAAPSCDSTSGAHSGTGLVAHVASPAASLCNLQVEVLSASLNLFSRASTSSSENVSSSEQLSAFSLDGLRRTMAQISSSQGQQRPN</sequence>
<comment type="caution">
    <text evidence="2">The sequence shown here is derived from an EMBL/GenBank/DDBJ whole genome shotgun (WGS) entry which is preliminary data.</text>
</comment>
<gene>
    <name evidence="2" type="ORF">Nepgr_011622</name>
</gene>
<dbReference type="EMBL" id="BSYO01000009">
    <property type="protein sequence ID" value="GMH09781.1"/>
    <property type="molecule type" value="Genomic_DNA"/>
</dbReference>
<name>A0AAD3XMJ4_NEPGR</name>
<keyword evidence="3" id="KW-1185">Reference proteome</keyword>
<evidence type="ECO:0000313" key="3">
    <source>
        <dbReference type="Proteomes" id="UP001279734"/>
    </source>
</evidence>
<evidence type="ECO:0000256" key="1">
    <source>
        <dbReference type="SAM" id="MobiDB-lite"/>
    </source>
</evidence>